<dbReference type="Pfam" id="PF13926">
    <property type="entry name" value="DUF4211"/>
    <property type="match status" value="1"/>
</dbReference>
<evidence type="ECO:0000256" key="1">
    <source>
        <dbReference type="SAM" id="MobiDB-lite"/>
    </source>
</evidence>
<feature type="domain" description="DUF4211" evidence="2">
    <location>
        <begin position="234"/>
        <end position="367"/>
    </location>
</feature>
<dbReference type="AlphaFoldDB" id="A0A0C2T1T2"/>
<evidence type="ECO:0000259" key="2">
    <source>
        <dbReference type="Pfam" id="PF13926"/>
    </source>
</evidence>
<feature type="compositionally biased region" description="Pro residues" evidence="1">
    <location>
        <begin position="22"/>
        <end position="31"/>
    </location>
</feature>
<dbReference type="InterPro" id="IPR025451">
    <property type="entry name" value="DUF4211"/>
</dbReference>
<dbReference type="FunCoup" id="A0A0C2T1T2">
    <property type="interactions" value="180"/>
</dbReference>
<keyword evidence="4" id="KW-1185">Reference proteome</keyword>
<protein>
    <recommendedName>
        <fullName evidence="2">DUF4211 domain-containing protein</fullName>
    </recommendedName>
</protein>
<sequence>MPKERRLRQTTLFNYNRKTPSAPTPARPSRPLPSRRKHDRAREPESLSDSSESQAIKVEPKPSGSLRIAEKRRKVRPIVDDSSEEDAVVASANDEDSSGMAKVASVSRGKRSRRMRLESSNSDSDSDLPVKKKPVRRQIQEVSGEEEDLEEEVDKDSILPTRFRARGKKTAFQKSLEKLKRKKLKEPAVSSSQSSGENEEEEIEHVKPIRGAKPRNVHDDLFSGDSDGSDASSDFVIEDDSAVRQELPAQFSMQTHQDLSCQFKNVFQFFVHIAVRAPRERHQFMSRQMRDEEYFSIPLKMMRRKLMGLRDSLVASSAWKPEFKMTLEKYPEFELTELSYAEPGCDACHIGSRRSTLIGRVMGFPYDCLGFETIDSEDEDEKREFHLGRFCAKRTRVYHELTHWENTLFKCIREEVDDLHATEQSKGFIRVAYAGRRQPPDDLGDADGIFEWLDDRKIVDMEWRRVKDVLESARHLDAFSKEDVD</sequence>
<dbReference type="HOGENOM" id="CLU_035430_0_0_1"/>
<feature type="region of interest" description="Disordered" evidence="1">
    <location>
        <begin position="1"/>
        <end position="166"/>
    </location>
</feature>
<dbReference type="PANTHER" id="PTHR14689:SF0">
    <property type="entry name" value="COILED-COIL DOMAIN-CONTAINING PROTEIN 82"/>
    <property type="match status" value="1"/>
</dbReference>
<organism evidence="3 4">
    <name type="scientific">Amanita muscaria (strain Koide BX008)</name>
    <dbReference type="NCBI Taxonomy" id="946122"/>
    <lineage>
        <taxon>Eukaryota</taxon>
        <taxon>Fungi</taxon>
        <taxon>Dikarya</taxon>
        <taxon>Basidiomycota</taxon>
        <taxon>Agaricomycotina</taxon>
        <taxon>Agaricomycetes</taxon>
        <taxon>Agaricomycetidae</taxon>
        <taxon>Agaricales</taxon>
        <taxon>Pluteineae</taxon>
        <taxon>Amanitaceae</taxon>
        <taxon>Amanita</taxon>
    </lineage>
</organism>
<feature type="compositionally biased region" description="Acidic residues" evidence="1">
    <location>
        <begin position="81"/>
        <end position="97"/>
    </location>
</feature>
<evidence type="ECO:0000313" key="4">
    <source>
        <dbReference type="Proteomes" id="UP000054549"/>
    </source>
</evidence>
<dbReference type="GO" id="GO:0005634">
    <property type="term" value="C:nucleus"/>
    <property type="evidence" value="ECO:0007669"/>
    <property type="project" value="TreeGrafter"/>
</dbReference>
<reference evidence="3 4" key="1">
    <citation type="submission" date="2014-04" db="EMBL/GenBank/DDBJ databases">
        <title>Evolutionary Origins and Diversification of the Mycorrhizal Mutualists.</title>
        <authorList>
            <consortium name="DOE Joint Genome Institute"/>
            <consortium name="Mycorrhizal Genomics Consortium"/>
            <person name="Kohler A."/>
            <person name="Kuo A."/>
            <person name="Nagy L.G."/>
            <person name="Floudas D."/>
            <person name="Copeland A."/>
            <person name="Barry K.W."/>
            <person name="Cichocki N."/>
            <person name="Veneault-Fourrey C."/>
            <person name="LaButti K."/>
            <person name="Lindquist E.A."/>
            <person name="Lipzen A."/>
            <person name="Lundell T."/>
            <person name="Morin E."/>
            <person name="Murat C."/>
            <person name="Riley R."/>
            <person name="Ohm R."/>
            <person name="Sun H."/>
            <person name="Tunlid A."/>
            <person name="Henrissat B."/>
            <person name="Grigoriev I.V."/>
            <person name="Hibbett D.S."/>
            <person name="Martin F."/>
        </authorList>
    </citation>
    <scope>NUCLEOTIDE SEQUENCE [LARGE SCALE GENOMIC DNA]</scope>
    <source>
        <strain evidence="3 4">Koide BX008</strain>
    </source>
</reference>
<evidence type="ECO:0000313" key="3">
    <source>
        <dbReference type="EMBL" id="KIL69775.1"/>
    </source>
</evidence>
<dbReference type="OrthoDB" id="21499at2759"/>
<feature type="compositionally biased region" description="Acidic residues" evidence="1">
    <location>
        <begin position="143"/>
        <end position="154"/>
    </location>
</feature>
<feature type="region of interest" description="Disordered" evidence="1">
    <location>
        <begin position="182"/>
        <end position="230"/>
    </location>
</feature>
<accession>A0A0C2T1T2</accession>
<dbReference type="Proteomes" id="UP000054549">
    <property type="component" value="Unassembled WGS sequence"/>
</dbReference>
<gene>
    <name evidence="3" type="ORF">M378DRAFT_69220</name>
</gene>
<dbReference type="InParanoid" id="A0A0C2T1T2"/>
<name>A0A0C2T1T2_AMAMK</name>
<dbReference type="STRING" id="946122.A0A0C2T1T2"/>
<dbReference type="EMBL" id="KN818225">
    <property type="protein sequence ID" value="KIL69775.1"/>
    <property type="molecule type" value="Genomic_DNA"/>
</dbReference>
<dbReference type="PANTHER" id="PTHR14689">
    <property type="entry name" value="PHORBOL-ESTER_DAG-TYPE DOMAIN-CONTAINING PROTEIN"/>
    <property type="match status" value="1"/>
</dbReference>
<proteinExistence type="predicted"/>